<evidence type="ECO:0000256" key="1">
    <source>
        <dbReference type="ARBA" id="ARBA00006699"/>
    </source>
</evidence>
<protein>
    <submittedName>
        <fullName evidence="7">Chondroitinase family polysaccharide lyase</fullName>
    </submittedName>
</protein>
<dbReference type="InterPro" id="IPR015176">
    <property type="entry name" value="Lyase_N"/>
</dbReference>
<dbReference type="Pfam" id="PF02884">
    <property type="entry name" value="Lyase_8_C"/>
    <property type="match status" value="1"/>
</dbReference>
<feature type="domain" description="Lyase N-terminal" evidence="5">
    <location>
        <begin position="55"/>
        <end position="224"/>
    </location>
</feature>
<dbReference type="Pfam" id="PF09092">
    <property type="entry name" value="Lyase_N"/>
    <property type="match status" value="1"/>
</dbReference>
<dbReference type="SUPFAM" id="SSF49785">
    <property type="entry name" value="Galactose-binding domain-like"/>
    <property type="match status" value="1"/>
</dbReference>
<comment type="similarity">
    <text evidence="1">Belongs to the polysaccharide lyase 8 family.</text>
</comment>
<accession>A0ABY7VY80</accession>
<feature type="domain" description="Polysaccharide lyase family 8 central" evidence="3">
    <location>
        <begin position="618"/>
        <end position="885"/>
    </location>
</feature>
<dbReference type="SUPFAM" id="SSF48230">
    <property type="entry name" value="Chondroitin AC/alginate lyase"/>
    <property type="match status" value="1"/>
</dbReference>
<dbReference type="InterPro" id="IPR011013">
    <property type="entry name" value="Gal_mutarotase_sf_dom"/>
</dbReference>
<dbReference type="SUPFAM" id="SSF74650">
    <property type="entry name" value="Galactose mutarotase-like"/>
    <property type="match status" value="1"/>
</dbReference>
<dbReference type="Gene3D" id="1.50.10.100">
    <property type="entry name" value="Chondroitin AC/alginate lyase"/>
    <property type="match status" value="1"/>
</dbReference>
<evidence type="ECO:0000259" key="4">
    <source>
        <dbReference type="Pfam" id="PF02884"/>
    </source>
</evidence>
<reference evidence="7 8" key="1">
    <citation type="submission" date="2023-02" db="EMBL/GenBank/DDBJ databases">
        <title>Genome sequence of Lentisphaera profundi SAORIC-696.</title>
        <authorList>
            <person name="Kim e."/>
            <person name="Cho J.-C."/>
            <person name="Choi A."/>
            <person name="Kang I."/>
        </authorList>
    </citation>
    <scope>NUCLEOTIDE SEQUENCE [LARGE SCALE GENOMIC DNA]</scope>
    <source>
        <strain evidence="7 8">SAORIC-696</strain>
    </source>
</reference>
<feature type="domain" description="Lyase catalytic" evidence="6">
    <location>
        <begin position="277"/>
        <end position="593"/>
    </location>
</feature>
<evidence type="ECO:0000259" key="3">
    <source>
        <dbReference type="Pfam" id="PF02278"/>
    </source>
</evidence>
<dbReference type="InterPro" id="IPR011071">
    <property type="entry name" value="Lyase_8-like_C"/>
</dbReference>
<dbReference type="InterPro" id="IPR008929">
    <property type="entry name" value="Chondroitin_lyas"/>
</dbReference>
<evidence type="ECO:0000313" key="8">
    <source>
        <dbReference type="Proteomes" id="UP001214250"/>
    </source>
</evidence>
<dbReference type="InterPro" id="IPR014718">
    <property type="entry name" value="GH-type_carb-bd"/>
</dbReference>
<dbReference type="InterPro" id="IPR008979">
    <property type="entry name" value="Galactose-bd-like_sf"/>
</dbReference>
<dbReference type="GO" id="GO:0016829">
    <property type="term" value="F:lyase activity"/>
    <property type="evidence" value="ECO:0007669"/>
    <property type="project" value="UniProtKB-KW"/>
</dbReference>
<keyword evidence="2 7" id="KW-0456">Lyase</keyword>
<dbReference type="InterPro" id="IPR015177">
    <property type="entry name" value="Lyase_catalyt"/>
</dbReference>
<dbReference type="Gene3D" id="2.60.220.10">
    <property type="entry name" value="Polysaccharide lyase family 8-like, C-terminal"/>
    <property type="match status" value="1"/>
</dbReference>
<proteinExistence type="inferred from homology"/>
<dbReference type="RefSeq" id="WP_274152456.1">
    <property type="nucleotide sequence ID" value="NZ_CP117812.1"/>
</dbReference>
<dbReference type="Pfam" id="PF09093">
    <property type="entry name" value="Lyase_catalyt"/>
    <property type="match status" value="1"/>
</dbReference>
<evidence type="ECO:0000259" key="6">
    <source>
        <dbReference type="Pfam" id="PF09093"/>
    </source>
</evidence>
<keyword evidence="8" id="KW-1185">Reference proteome</keyword>
<dbReference type="Gene3D" id="2.60.120.430">
    <property type="entry name" value="Galactose-binding lectin"/>
    <property type="match status" value="1"/>
</dbReference>
<dbReference type="InterPro" id="IPR004103">
    <property type="entry name" value="Lyase_8_C"/>
</dbReference>
<dbReference type="PANTHER" id="PTHR37322">
    <property type="match status" value="1"/>
</dbReference>
<dbReference type="PANTHER" id="PTHR37322:SF3">
    <property type="entry name" value="CHONDROITIN SULFATE ABC EXOLYASE"/>
    <property type="match status" value="1"/>
</dbReference>
<dbReference type="PROSITE" id="PS51257">
    <property type="entry name" value="PROKAR_LIPOPROTEIN"/>
    <property type="match status" value="1"/>
</dbReference>
<dbReference type="InterPro" id="IPR003159">
    <property type="entry name" value="Lyase_8_central_dom"/>
</dbReference>
<evidence type="ECO:0000313" key="7">
    <source>
        <dbReference type="EMBL" id="WDE97827.1"/>
    </source>
</evidence>
<dbReference type="Proteomes" id="UP001214250">
    <property type="component" value="Chromosome 2"/>
</dbReference>
<dbReference type="Pfam" id="PF02278">
    <property type="entry name" value="Lyase_8"/>
    <property type="match status" value="1"/>
</dbReference>
<gene>
    <name evidence="7" type="ORF">PQO03_18540</name>
</gene>
<dbReference type="Gene3D" id="2.70.98.10">
    <property type="match status" value="1"/>
</dbReference>
<dbReference type="SUPFAM" id="SSF49863">
    <property type="entry name" value="Hyaluronate lyase-like, C-terminal domain"/>
    <property type="match status" value="1"/>
</dbReference>
<sequence length="1019" mass="115919">MKNIYLSICVILLFASCRTETQAPSKSQRTEDVGYETDVDSKIYQAWKKKADKRSVFSFESDDDFYYFTAENSSISASKRKIQFGERSFQWDWKKNAQLEVNGIRALNKEESKVVGQGSAQSPTFIMSLYNEKAIDEKMNFTFFGPEGEQADFDLNLNFVGWRTLWIPFYDMRGGPSKKRQEFEIDTCIIKAPQGSDGGRIYFDDIVFSQFADDRHQYQSFQAPFVKKDQEINSDHWMPHLKLMGLIDQAVADEVSEVDQQSIARLKSNLDEEVNVVSKRTYAEALASLESLGLMYKQGIITSLPLKLAVQYKTIHYKRAKNLQIKAVDFDAFWIYQLELARSWRTANDDDKYLFEELFIAGLRYTRDQGFQCGSSQGTLHHLGYQFRNYVRAMYIARDLIASHHLLGEVYRDLCWFMNAGEVYADESQFKANIDYLNTIAIHRLMALSICPDQTKAYRNIELFSYHLGKTLSYTDERGVFKIDGTSWHHRGHYPAYGVGAFTSVGKLFQAFHGTSFSIWSEGHSNFRRALLASRVYSQKFDWGIGLSGRHPLHGNINGLKNSFLSLALAGTPDGRESLDKELAAAYRRLWGNVENAELAKVFEEEKIEAEVLSGNWAFPYADLMVHRRSSWMASVKGYSKNVWSSEIYTKDNRYGRYHSNGSVQIMKEGNEADGYVEAGWDWCRVPGATVIEYPAEKLEPKKDSTLMYMSGSSFAGSLKVNDNGVFAMYLNSMGLEGRLKAFKSVFAFGDRLICLGSQVRSREEVYPTSTVLFQHASEDSVKLENSFGISADVQVPEQNIQVKQGDWLKDGKGNLYHFLEAADLNVRIKKQRSPNNKYSMRRDDMHRGRLGQEKFGEGLFASAVIDHGKNPRGGSYAYEVWPDAILRDGVKTKILRRDSKVHAIYDTQSKTLAMAVFDKVEFEKLIIKKVSNPCLITMQRSQEGITLSVADPDVNDALAEDKKRLSGRSLVSKINLILKGEWASEEPGLVVNYDRGVSLLEIECKSGLSRSLSLKEIK</sequence>
<name>A0ABY7VY80_9BACT</name>
<dbReference type="EMBL" id="CP117812">
    <property type="protein sequence ID" value="WDE97827.1"/>
    <property type="molecule type" value="Genomic_DNA"/>
</dbReference>
<organism evidence="7 8">
    <name type="scientific">Lentisphaera profundi</name>
    <dbReference type="NCBI Taxonomy" id="1658616"/>
    <lineage>
        <taxon>Bacteria</taxon>
        <taxon>Pseudomonadati</taxon>
        <taxon>Lentisphaerota</taxon>
        <taxon>Lentisphaeria</taxon>
        <taxon>Lentisphaerales</taxon>
        <taxon>Lentisphaeraceae</taxon>
        <taxon>Lentisphaera</taxon>
    </lineage>
</organism>
<feature type="domain" description="Polysaccharide lyase family 8 C-terminal" evidence="4">
    <location>
        <begin position="894"/>
        <end position="954"/>
    </location>
</feature>
<evidence type="ECO:0000256" key="2">
    <source>
        <dbReference type="ARBA" id="ARBA00023239"/>
    </source>
</evidence>
<evidence type="ECO:0000259" key="5">
    <source>
        <dbReference type="Pfam" id="PF09092"/>
    </source>
</evidence>
<dbReference type="InterPro" id="IPR039174">
    <property type="entry name" value="Chondroitin_ABC_lyase"/>
</dbReference>